<dbReference type="NCBIfam" id="NF006074">
    <property type="entry name" value="PRK08220.1"/>
    <property type="match status" value="1"/>
</dbReference>
<organism evidence="4 5">
    <name type="scientific">Oceanobacillus kimchii</name>
    <dbReference type="NCBI Taxonomy" id="746691"/>
    <lineage>
        <taxon>Bacteria</taxon>
        <taxon>Bacillati</taxon>
        <taxon>Bacillota</taxon>
        <taxon>Bacilli</taxon>
        <taxon>Bacillales</taxon>
        <taxon>Bacillaceae</taxon>
        <taxon>Oceanobacillus</taxon>
    </lineage>
</organism>
<reference evidence="4 5" key="1">
    <citation type="submission" date="2023-02" db="EMBL/GenBank/DDBJ databases">
        <title>Oceanobacillus kimchii IFOP_LL358 isolated form Alexandrium catenella lab strain.</title>
        <authorList>
            <person name="Gajardo G."/>
            <person name="Ueki S."/>
            <person name="Maruyama F."/>
        </authorList>
    </citation>
    <scope>NUCLEOTIDE SEQUENCE [LARGE SCALE GENOMIC DNA]</scope>
    <source>
        <strain evidence="4 5">IFOP_LL358</strain>
    </source>
</reference>
<dbReference type="InterPro" id="IPR036291">
    <property type="entry name" value="NAD(P)-bd_dom_sf"/>
</dbReference>
<dbReference type="PRINTS" id="PR01397">
    <property type="entry name" value="DHBDHDRGNASE"/>
</dbReference>
<dbReference type="Pfam" id="PF13561">
    <property type="entry name" value="adh_short_C2"/>
    <property type="match status" value="1"/>
</dbReference>
<dbReference type="InterPro" id="IPR020904">
    <property type="entry name" value="Sc_DH/Rdtase_CS"/>
</dbReference>
<sequence>MIEKKVAIVTGAAQGMGYEVFHALAVRGYVAVGIDIQEEKLHKIKGVAEKDKLAVEAFYADVSDSTQVNEIIDQVYRIYGSIDVLVNAAGVLSQGEVTTLSDEAWERTFAVNTSGVFHVSKAVCNRMKENKQGSIVTISSNAASVPRTSMASYCASKAASLMFTKCLGLEMASYGIRCNIVSPGATDTEMQRAFWNEEADIEKGIKGIPEQYRVGIPLQKIANTSDITEAVLFLLSENASHITMNNIVVDGGATLGAQ</sequence>
<evidence type="ECO:0000256" key="3">
    <source>
        <dbReference type="NCBIfam" id="TIGR04316"/>
    </source>
</evidence>
<evidence type="ECO:0000313" key="5">
    <source>
        <dbReference type="Proteomes" id="UP001275436"/>
    </source>
</evidence>
<dbReference type="InterPro" id="IPR002347">
    <property type="entry name" value="SDR_fam"/>
</dbReference>
<keyword evidence="5" id="KW-1185">Reference proteome</keyword>
<dbReference type="SUPFAM" id="SSF51735">
    <property type="entry name" value="NAD(P)-binding Rossmann-fold domains"/>
    <property type="match status" value="1"/>
</dbReference>
<dbReference type="Gene3D" id="3.40.50.720">
    <property type="entry name" value="NAD(P)-binding Rossmann-like Domain"/>
    <property type="match status" value="1"/>
</dbReference>
<evidence type="ECO:0000256" key="2">
    <source>
        <dbReference type="ARBA" id="ARBA00023002"/>
    </source>
</evidence>
<accession>A0ABQ5TLI7</accession>
<comment type="caution">
    <text evidence="4">The sequence shown here is derived from an EMBL/GenBank/DDBJ whole genome shotgun (WGS) entry which is preliminary data.</text>
</comment>
<evidence type="ECO:0000313" key="4">
    <source>
        <dbReference type="EMBL" id="GLO65397.1"/>
    </source>
</evidence>
<dbReference type="PRINTS" id="PR00080">
    <property type="entry name" value="SDRFAMILY"/>
</dbReference>
<gene>
    <name evidence="4" type="primary">dhbA</name>
    <name evidence="4" type="ORF">MACH08_11810</name>
</gene>
<dbReference type="EMBL" id="BSKO01000001">
    <property type="protein sequence ID" value="GLO65397.1"/>
    <property type="molecule type" value="Genomic_DNA"/>
</dbReference>
<keyword evidence="2" id="KW-0560">Oxidoreductase</keyword>
<proteinExistence type="inferred from homology"/>
<dbReference type="EC" id="1.3.1.28" evidence="3"/>
<dbReference type="RefSeq" id="WP_017796086.1">
    <property type="nucleotide sequence ID" value="NZ_BSKO01000001.1"/>
</dbReference>
<name>A0ABQ5TLI7_9BACI</name>
<evidence type="ECO:0000256" key="1">
    <source>
        <dbReference type="ARBA" id="ARBA00006484"/>
    </source>
</evidence>
<dbReference type="InterPro" id="IPR003560">
    <property type="entry name" value="DHB_DH"/>
</dbReference>
<dbReference type="PROSITE" id="PS00061">
    <property type="entry name" value="ADH_SHORT"/>
    <property type="match status" value="1"/>
</dbReference>
<comment type="similarity">
    <text evidence="1">Belongs to the short-chain dehydrogenases/reductases (SDR) family.</text>
</comment>
<protein>
    <recommendedName>
        <fullName evidence="3">2,3-dihydro-2,3-dihydroxybenzoate dehydrogenase</fullName>
        <ecNumber evidence="3">1.3.1.28</ecNumber>
    </recommendedName>
</protein>
<dbReference type="PANTHER" id="PTHR24321:SF13">
    <property type="entry name" value="2,3-DIHYDRO-2,3-DIHYDROXYBENZOATE DEHYDROGENASE"/>
    <property type="match status" value="1"/>
</dbReference>
<dbReference type="NCBIfam" id="TIGR04316">
    <property type="entry name" value="dhbA_paeA"/>
    <property type="match status" value="1"/>
</dbReference>
<dbReference type="PANTHER" id="PTHR24321">
    <property type="entry name" value="DEHYDROGENASES, SHORT CHAIN"/>
    <property type="match status" value="1"/>
</dbReference>
<dbReference type="Proteomes" id="UP001275436">
    <property type="component" value="Unassembled WGS sequence"/>
</dbReference>